<evidence type="ECO:0000313" key="3">
    <source>
        <dbReference type="Proteomes" id="UP000495940"/>
    </source>
</evidence>
<dbReference type="Proteomes" id="UP000495940">
    <property type="component" value="Chromosome"/>
</dbReference>
<dbReference type="EMBL" id="CP021978">
    <property type="protein sequence ID" value="QCD60351.1"/>
    <property type="molecule type" value="Genomic_DNA"/>
</dbReference>
<gene>
    <name evidence="1" type="ORF">CEB94_00035</name>
    <name evidence="2" type="ORF">CEB94_40855</name>
</gene>
<keyword evidence="3" id="KW-1185">Reference proteome</keyword>
<organism evidence="1 3">
    <name type="scientific">Streptomyces hawaiiensis</name>
    <dbReference type="NCBI Taxonomy" id="67305"/>
    <lineage>
        <taxon>Bacteria</taxon>
        <taxon>Bacillati</taxon>
        <taxon>Actinomycetota</taxon>
        <taxon>Actinomycetes</taxon>
        <taxon>Kitasatosporales</taxon>
        <taxon>Streptomycetaceae</taxon>
        <taxon>Streptomyces</taxon>
    </lineage>
</organism>
<reference evidence="1 3" key="1">
    <citation type="submission" date="2017-06" db="EMBL/GenBank/DDBJ databases">
        <title>Complete Genome Sequence of Streptomyces hawaiiensis NRRL 15010 and insights into acyldepsipeptides biosynthesis.</title>
        <authorList>
            <person name="Mariita R.M."/>
            <person name="Sello J.K."/>
        </authorList>
    </citation>
    <scope>NUCLEOTIDE SEQUENCE [LARGE SCALE GENOMIC DNA]</scope>
    <source>
        <strain evidence="1 3">ATCC 12236</strain>
    </source>
</reference>
<dbReference type="KEGG" id="shaw:CEB94_00035"/>
<evidence type="ECO:0000313" key="1">
    <source>
        <dbReference type="EMBL" id="QCD53511.1"/>
    </source>
</evidence>
<dbReference type="RefSeq" id="WP_246111624.1">
    <property type="nucleotide sequence ID" value="NZ_CP021978.1"/>
</dbReference>
<dbReference type="KEGG" id="shaw:CEB94_40855"/>
<protein>
    <submittedName>
        <fullName evidence="1">Uncharacterized protein</fullName>
    </submittedName>
</protein>
<dbReference type="AlphaFoldDB" id="A0A6G5R6R4"/>
<evidence type="ECO:0000313" key="2">
    <source>
        <dbReference type="EMBL" id="QCD60351.1"/>
    </source>
</evidence>
<sequence length="206" mass="23770">MSSWMFDEEREAFGRLVLLELFDQALREENRLGEVSYLTLNQEGRPSGRPPAGACLVTVENPLRVRDLLRDRRQRDRLCELFKLLNKDTKNQLEPAEERRVAEIAEAFGDLKAAYGWWRRAAASGDEDAKDYVEILEEELGVSDVPDDAATSRRLFREHFTVPQVRLLRRFCSREQIAEAELNDLFGEIEQFLSNPDQVADGGRRI</sequence>
<name>A0A6G5R6R4_9ACTN</name>
<dbReference type="EMBL" id="CP021978">
    <property type="protein sequence ID" value="QCD53511.1"/>
    <property type="molecule type" value="Genomic_DNA"/>
</dbReference>
<accession>A0A6G5R6R4</accession>
<proteinExistence type="predicted"/>